<evidence type="ECO:0000313" key="1">
    <source>
        <dbReference type="Proteomes" id="UP000790787"/>
    </source>
</evidence>
<protein>
    <submittedName>
        <fullName evidence="2">Uncharacterized protein LOC142180400</fullName>
    </submittedName>
</protein>
<dbReference type="RefSeq" id="XP_075108719.1">
    <property type="nucleotide sequence ID" value="XM_075252618.1"/>
</dbReference>
<reference evidence="1" key="1">
    <citation type="journal article" date="2014" name="Nat. Commun.">
        <title>The tobacco genome sequence and its comparison with those of tomato and potato.</title>
        <authorList>
            <person name="Sierro N."/>
            <person name="Battey J.N."/>
            <person name="Ouadi S."/>
            <person name="Bakaher N."/>
            <person name="Bovet L."/>
            <person name="Willig A."/>
            <person name="Goepfert S."/>
            <person name="Peitsch M.C."/>
            <person name="Ivanov N.V."/>
        </authorList>
    </citation>
    <scope>NUCLEOTIDE SEQUENCE [LARGE SCALE GENOMIC DNA]</scope>
</reference>
<evidence type="ECO:0000313" key="2">
    <source>
        <dbReference type="RefSeq" id="XP_075108719.1"/>
    </source>
</evidence>
<keyword evidence="1" id="KW-1185">Reference proteome</keyword>
<sequence>MHEAWLVIGDFNNVLPVNDRINGQPVHQTELVDFQECIKDIGSGKDTESRTYSNIDWAFGNASWLTHYSSIEVVFEMLGVSDHSPIIINTDVAKTHLPKPFRLYNVLLNHKEFKGAVHELIAKKKELLMQIKRWEGVNEQVHRQRSRAMWIKAGDQNTKFFHDHLKARQSRNRIASICNDQGLRVTDPILIEQEFRGFFQTLLGTSATELPCIDIDTARNGHCLTKEQ</sequence>
<reference evidence="2" key="2">
    <citation type="submission" date="2025-08" db="UniProtKB">
        <authorList>
            <consortium name="RefSeq"/>
        </authorList>
    </citation>
    <scope>IDENTIFICATION</scope>
    <source>
        <tissue evidence="2">Leaf</tissue>
    </source>
</reference>
<proteinExistence type="predicted"/>
<organism evidence="1 2">
    <name type="scientific">Nicotiana tabacum</name>
    <name type="common">Common tobacco</name>
    <dbReference type="NCBI Taxonomy" id="4097"/>
    <lineage>
        <taxon>Eukaryota</taxon>
        <taxon>Viridiplantae</taxon>
        <taxon>Streptophyta</taxon>
        <taxon>Embryophyta</taxon>
        <taxon>Tracheophyta</taxon>
        <taxon>Spermatophyta</taxon>
        <taxon>Magnoliopsida</taxon>
        <taxon>eudicotyledons</taxon>
        <taxon>Gunneridae</taxon>
        <taxon>Pentapetalae</taxon>
        <taxon>asterids</taxon>
        <taxon>lamiids</taxon>
        <taxon>Solanales</taxon>
        <taxon>Solanaceae</taxon>
        <taxon>Nicotianoideae</taxon>
        <taxon>Nicotianeae</taxon>
        <taxon>Nicotiana</taxon>
    </lineage>
</organism>
<accession>A0AC58UGV6</accession>
<name>A0AC58UGV6_TOBAC</name>
<dbReference type="Proteomes" id="UP000790787">
    <property type="component" value="Chromosome 4"/>
</dbReference>
<gene>
    <name evidence="2" type="primary">LOC142180400</name>
</gene>